<reference evidence="2" key="1">
    <citation type="journal article" date="2019" name="Int. J. Syst. Evol. Microbiol.">
        <title>The Global Catalogue of Microorganisms (GCM) 10K type strain sequencing project: providing services to taxonomists for standard genome sequencing and annotation.</title>
        <authorList>
            <consortium name="The Broad Institute Genomics Platform"/>
            <consortium name="The Broad Institute Genome Sequencing Center for Infectious Disease"/>
            <person name="Wu L."/>
            <person name="Ma J."/>
        </authorList>
    </citation>
    <scope>NUCLEOTIDE SEQUENCE [LARGE SCALE GENOMIC DNA]</scope>
    <source>
        <strain evidence="2">CCUG 58760</strain>
    </source>
</reference>
<name>A0ABW0G8H6_9PROT</name>
<evidence type="ECO:0008006" key="3">
    <source>
        <dbReference type="Google" id="ProtNLM"/>
    </source>
</evidence>
<keyword evidence="2" id="KW-1185">Reference proteome</keyword>
<accession>A0ABW0G8H6</accession>
<dbReference type="InterPro" id="IPR012334">
    <property type="entry name" value="Pectin_lyas_fold"/>
</dbReference>
<sequence>MGLTLLDPKMLAPIPAAGIVYTPVAPTAPERPLSAKLQETVSLQADFGASLDGTTDDLPAWNRFVAWANDRGGGVSVNVPAGRSKLSAPVDPIIAPDVYVMGAGASATKLLPAGGAALTWGSDAAAQVVGGGIEGLGFEYSAPPSTSLCLHLKNCTRLWFDDIEFTRARCIASIGTATKPAALVSFSNLRGSLANVDAPALDLINGAGLFVDDQTSLYVDGVGMPVHPAPMTTTPGRDFLRAVAGNWDTISIGGSLFERFDRGVVLAPVSGGAVVNNVWLDGTKFDYCRSYGLRSAPGAGCTVFGVHAVGGAWFMAWEGNAVSFDGTGTNWSHVINGARLFLSGDAALVIGTAARHIKVTGCDIYAANRKGLGASSVVLSGEDCTLVGNEIGYDTSAVGLPYQGTYGVAIAADLATYTVAGNSVRGSLGAFQIGDNAAPSIHRRVASNSGDNYVGPAAGGLFTTPDSGTAWINTTPHRVEVHVYGGTVTGWSKNGTNIAGKTSGTLTLDPGEQLVLTYSSAPSVTFFRLG</sequence>
<dbReference type="SUPFAM" id="SSF51126">
    <property type="entry name" value="Pectin lyase-like"/>
    <property type="match status" value="1"/>
</dbReference>
<comment type="caution">
    <text evidence="1">The sequence shown here is derived from an EMBL/GenBank/DDBJ whole genome shotgun (WGS) entry which is preliminary data.</text>
</comment>
<protein>
    <recommendedName>
        <fullName evidence="3">Right-handed parallel beta-helix repeat-containing protein</fullName>
    </recommendedName>
</protein>
<gene>
    <name evidence="1" type="ORF">ACFPMG_15860</name>
</gene>
<organism evidence="1 2">
    <name type="scientific">Azospirillum himalayense</name>
    <dbReference type="NCBI Taxonomy" id="654847"/>
    <lineage>
        <taxon>Bacteria</taxon>
        <taxon>Pseudomonadati</taxon>
        <taxon>Pseudomonadota</taxon>
        <taxon>Alphaproteobacteria</taxon>
        <taxon>Rhodospirillales</taxon>
        <taxon>Azospirillaceae</taxon>
        <taxon>Azospirillum</taxon>
    </lineage>
</organism>
<evidence type="ECO:0000313" key="1">
    <source>
        <dbReference type="EMBL" id="MFC5356488.1"/>
    </source>
</evidence>
<proteinExistence type="predicted"/>
<dbReference type="Proteomes" id="UP001596166">
    <property type="component" value="Unassembled WGS sequence"/>
</dbReference>
<dbReference type="EMBL" id="JBHSLC010000030">
    <property type="protein sequence ID" value="MFC5356488.1"/>
    <property type="molecule type" value="Genomic_DNA"/>
</dbReference>
<dbReference type="Gene3D" id="2.160.20.10">
    <property type="entry name" value="Single-stranded right-handed beta-helix, Pectin lyase-like"/>
    <property type="match status" value="1"/>
</dbReference>
<evidence type="ECO:0000313" key="2">
    <source>
        <dbReference type="Proteomes" id="UP001596166"/>
    </source>
</evidence>
<dbReference type="InterPro" id="IPR011050">
    <property type="entry name" value="Pectin_lyase_fold/virulence"/>
</dbReference>
<dbReference type="RefSeq" id="WP_376996082.1">
    <property type="nucleotide sequence ID" value="NZ_JBHSLC010000030.1"/>
</dbReference>